<feature type="transmembrane region" description="Helical" evidence="1">
    <location>
        <begin position="389"/>
        <end position="409"/>
    </location>
</feature>
<evidence type="ECO:0000256" key="1">
    <source>
        <dbReference type="SAM" id="Phobius"/>
    </source>
</evidence>
<keyword evidence="3" id="KW-1185">Reference proteome</keyword>
<keyword evidence="1" id="KW-1133">Transmembrane helix</keyword>
<feature type="transmembrane region" description="Helical" evidence="1">
    <location>
        <begin position="485"/>
        <end position="506"/>
    </location>
</feature>
<dbReference type="OrthoDB" id="5577218at2759"/>
<protein>
    <submittedName>
        <fullName evidence="2">ER membrane</fullName>
    </submittedName>
</protein>
<accession>A0A3M7LV53</accession>
<dbReference type="EMBL" id="KE747806">
    <property type="protein sequence ID" value="RMZ66099.1"/>
    <property type="molecule type" value="Genomic_DNA"/>
</dbReference>
<name>A0A3M7LV53_9PLEO</name>
<sequence>MKSVTVWALEASHGFDDVFAEVHIDEPRRRELGVVSGEDDLEAALVMVVAFLVVFILTTDVYNRVAFGQDGWVAGADELSILVGRKELQHGNRKRLIGVEVATVLISLVLSLLIGLLLLPRRSPFFHHVARTTPHAPSDFLRSLPRSLRVHRAANLAPDLPPPPRTSQASLVAVRAWQGRRLQMWATVSRVVSSTTFLGAIIFTIPLAFDIGGRTCGLAFSLSLSAYYFLYSILRLATPDSSRFRWLLCNVVAWAQWLAIPTLLIWSLNKFSIDATNNTGWVERTFDGKRADFESVHDWIFGSQGLLQNASIGAWDKTLRYSTPVFQIAEGFCSLLVIQAAGQITRWVVNRERGDSWMIGLLITSASVISTSVYFLWRITTFPEISNVDAILIGVAITTAIFLGGWGIVSARGNPVESSLLFAYVTLCIYQIFTDYQPSPGSVAESTAPSDPALPPLPPIIMASYTTLLHALGSLPTIAHTGFNLMVGAIMTITPSVIISLAYRVFVMYAAARIIPAIRESGARALSQEPSLDDDDETSKILGFLTWFSPSIIIAVYTSLLMQHFSSGNGSDGSAVTGEWWTNQGGDAGGNFWRWINLALTMGLYAIELKISNADDDGRLTSHWKTD</sequence>
<feature type="transmembrane region" description="Helical" evidence="1">
    <location>
        <begin position="416"/>
        <end position="433"/>
    </location>
</feature>
<reference evidence="2 3" key="1">
    <citation type="journal article" date="2014" name="PLoS ONE">
        <title>De novo Genome Assembly of the Fungal Plant Pathogen Pyrenophora semeniperda.</title>
        <authorList>
            <person name="Soliai M.M."/>
            <person name="Meyer S.E."/>
            <person name="Udall J.A."/>
            <person name="Elzinga D.E."/>
            <person name="Hermansen R.A."/>
            <person name="Bodily P.M."/>
            <person name="Hart A.A."/>
            <person name="Coleman C.E."/>
        </authorList>
    </citation>
    <scope>NUCLEOTIDE SEQUENCE [LARGE SCALE GENOMIC DNA]</scope>
    <source>
        <strain evidence="2 3">CCB06</strain>
        <tissue evidence="2">Mycelium</tissue>
    </source>
</reference>
<dbReference type="GO" id="GO:0048309">
    <property type="term" value="P:endoplasmic reticulum inheritance"/>
    <property type="evidence" value="ECO:0007669"/>
    <property type="project" value="TreeGrafter"/>
</dbReference>
<evidence type="ECO:0000313" key="2">
    <source>
        <dbReference type="EMBL" id="RMZ66099.1"/>
    </source>
</evidence>
<dbReference type="AlphaFoldDB" id="A0A3M7LV53"/>
<feature type="transmembrane region" description="Helical" evidence="1">
    <location>
        <begin position="43"/>
        <end position="62"/>
    </location>
</feature>
<dbReference type="InterPro" id="IPR013635">
    <property type="entry name" value="Ice2"/>
</dbReference>
<feature type="transmembrane region" description="Helical" evidence="1">
    <location>
        <begin position="541"/>
        <end position="562"/>
    </location>
</feature>
<dbReference type="GO" id="GO:0000921">
    <property type="term" value="P:septin ring assembly"/>
    <property type="evidence" value="ECO:0007669"/>
    <property type="project" value="TreeGrafter"/>
</dbReference>
<dbReference type="GO" id="GO:0005789">
    <property type="term" value="C:endoplasmic reticulum membrane"/>
    <property type="evidence" value="ECO:0007669"/>
    <property type="project" value="TreeGrafter"/>
</dbReference>
<feature type="transmembrane region" description="Helical" evidence="1">
    <location>
        <begin position="356"/>
        <end position="377"/>
    </location>
</feature>
<dbReference type="Pfam" id="PF08426">
    <property type="entry name" value="ICE2"/>
    <property type="match status" value="1"/>
</dbReference>
<keyword evidence="1" id="KW-0812">Transmembrane</keyword>
<feature type="transmembrane region" description="Helical" evidence="1">
    <location>
        <begin position="191"/>
        <end position="209"/>
    </location>
</feature>
<feature type="transmembrane region" description="Helical" evidence="1">
    <location>
        <begin position="244"/>
        <end position="266"/>
    </location>
</feature>
<gene>
    <name evidence="2" type="ORF">GMOD_00005168</name>
</gene>
<dbReference type="GO" id="GO:0032541">
    <property type="term" value="C:cortical endoplasmic reticulum"/>
    <property type="evidence" value="ECO:0007669"/>
    <property type="project" value="TreeGrafter"/>
</dbReference>
<evidence type="ECO:0000313" key="3">
    <source>
        <dbReference type="Proteomes" id="UP000265663"/>
    </source>
</evidence>
<keyword evidence="1" id="KW-0472">Membrane</keyword>
<organism evidence="2 3">
    <name type="scientific">Pyrenophora seminiperda CCB06</name>
    <dbReference type="NCBI Taxonomy" id="1302712"/>
    <lineage>
        <taxon>Eukaryota</taxon>
        <taxon>Fungi</taxon>
        <taxon>Dikarya</taxon>
        <taxon>Ascomycota</taxon>
        <taxon>Pezizomycotina</taxon>
        <taxon>Dothideomycetes</taxon>
        <taxon>Pleosporomycetidae</taxon>
        <taxon>Pleosporales</taxon>
        <taxon>Pleosporineae</taxon>
        <taxon>Pleosporaceae</taxon>
        <taxon>Pyrenophora</taxon>
    </lineage>
</organism>
<dbReference type="Proteomes" id="UP000265663">
    <property type="component" value="Unassembled WGS sequence"/>
</dbReference>
<dbReference type="PANTHER" id="PTHR31726">
    <property type="entry name" value="PROTEIN ICE2"/>
    <property type="match status" value="1"/>
</dbReference>
<feature type="transmembrane region" description="Helical" evidence="1">
    <location>
        <begin position="216"/>
        <end position="238"/>
    </location>
</feature>
<dbReference type="PANTHER" id="PTHR31726:SF2">
    <property type="entry name" value="PROTEIN ICE2"/>
    <property type="match status" value="1"/>
</dbReference>
<feature type="transmembrane region" description="Helical" evidence="1">
    <location>
        <begin position="96"/>
        <end position="119"/>
    </location>
</feature>
<proteinExistence type="predicted"/>
<dbReference type="GO" id="GO:0097038">
    <property type="term" value="C:perinuclear endoplasmic reticulum"/>
    <property type="evidence" value="ECO:0007669"/>
    <property type="project" value="TreeGrafter"/>
</dbReference>